<evidence type="ECO:0008006" key="4">
    <source>
        <dbReference type="Google" id="ProtNLM"/>
    </source>
</evidence>
<feature type="transmembrane region" description="Helical" evidence="1">
    <location>
        <begin position="112"/>
        <end position="131"/>
    </location>
</feature>
<feature type="transmembrane region" description="Helical" evidence="1">
    <location>
        <begin position="5"/>
        <end position="22"/>
    </location>
</feature>
<keyword evidence="1" id="KW-0812">Transmembrane</keyword>
<accession>A0A947D214</accession>
<sequence>MLKRLHPVAGAIAILMIATFWLSTTLSELFGAPATVVAVKSAVPWGLLVLVPALALTAGTGFKRAGGRRIGLVPAKIGRMPWIAANGVLILVPSALYLAWKAQAGTFDASFYAVQALELAAGACNLVLLGLNMRDGLRMTATSGAGLHSRAPT</sequence>
<dbReference type="Proteomes" id="UP000766595">
    <property type="component" value="Unassembled WGS sequence"/>
</dbReference>
<gene>
    <name evidence="2" type="ORF">KL771_07700</name>
</gene>
<comment type="caution">
    <text evidence="2">The sequence shown here is derived from an EMBL/GenBank/DDBJ whole genome shotgun (WGS) entry which is preliminary data.</text>
</comment>
<protein>
    <recommendedName>
        <fullName evidence="4">Transmembrane protein</fullName>
    </recommendedName>
</protein>
<keyword evidence="1" id="KW-1133">Transmembrane helix</keyword>
<name>A0A947D214_9HYPH</name>
<reference evidence="2 3" key="1">
    <citation type="submission" date="2021-06" db="EMBL/GenBank/DDBJ databases">
        <authorList>
            <person name="Grouzdev D.S."/>
            <person name="Koziaeva V."/>
        </authorList>
    </citation>
    <scope>NUCLEOTIDE SEQUENCE [LARGE SCALE GENOMIC DNA]</scope>
    <source>
        <strain evidence="2 3">22</strain>
    </source>
</reference>
<dbReference type="AlphaFoldDB" id="A0A947D214"/>
<keyword evidence="1" id="KW-0472">Membrane</keyword>
<dbReference type="EMBL" id="JAHHZF010000003">
    <property type="protein sequence ID" value="MBT9289330.1"/>
    <property type="molecule type" value="Genomic_DNA"/>
</dbReference>
<organism evidence="2 3">
    <name type="scientific">Prosthecodimorpha staleyi</name>
    <dbReference type="NCBI Taxonomy" id="2840188"/>
    <lineage>
        <taxon>Bacteria</taxon>
        <taxon>Pseudomonadati</taxon>
        <taxon>Pseudomonadota</taxon>
        <taxon>Alphaproteobacteria</taxon>
        <taxon>Hyphomicrobiales</taxon>
        <taxon>Ancalomicrobiaceae</taxon>
        <taxon>Prosthecodimorpha</taxon>
    </lineage>
</organism>
<feature type="transmembrane region" description="Helical" evidence="1">
    <location>
        <begin position="82"/>
        <end position="100"/>
    </location>
</feature>
<evidence type="ECO:0000256" key="1">
    <source>
        <dbReference type="SAM" id="Phobius"/>
    </source>
</evidence>
<evidence type="ECO:0000313" key="2">
    <source>
        <dbReference type="EMBL" id="MBT9289330.1"/>
    </source>
</evidence>
<evidence type="ECO:0000313" key="3">
    <source>
        <dbReference type="Proteomes" id="UP000766595"/>
    </source>
</evidence>
<dbReference type="RefSeq" id="WP_261967962.1">
    <property type="nucleotide sequence ID" value="NZ_JAHHZF010000003.1"/>
</dbReference>
<keyword evidence="3" id="KW-1185">Reference proteome</keyword>
<feature type="transmembrane region" description="Helical" evidence="1">
    <location>
        <begin position="42"/>
        <end position="62"/>
    </location>
</feature>
<proteinExistence type="predicted"/>